<feature type="compositionally biased region" description="Gly residues" evidence="1">
    <location>
        <begin position="430"/>
        <end position="445"/>
    </location>
</feature>
<feature type="compositionally biased region" description="Basic and acidic residues" evidence="1">
    <location>
        <begin position="45"/>
        <end position="55"/>
    </location>
</feature>
<evidence type="ECO:0000313" key="3">
    <source>
        <dbReference type="Proteomes" id="UP000837857"/>
    </source>
</evidence>
<feature type="compositionally biased region" description="Gly residues" evidence="1">
    <location>
        <begin position="217"/>
        <end position="237"/>
    </location>
</feature>
<accession>A0ABN8HJ39</accession>
<feature type="compositionally biased region" description="Basic and acidic residues" evidence="1">
    <location>
        <begin position="64"/>
        <end position="74"/>
    </location>
</feature>
<feature type="region of interest" description="Disordered" evidence="1">
    <location>
        <begin position="405"/>
        <end position="470"/>
    </location>
</feature>
<name>A0ABN8HJ39_9NEOP</name>
<feature type="region of interest" description="Disordered" evidence="1">
    <location>
        <begin position="1"/>
        <end position="117"/>
    </location>
</feature>
<feature type="region of interest" description="Disordered" evidence="1">
    <location>
        <begin position="194"/>
        <end position="358"/>
    </location>
</feature>
<reference evidence="2" key="1">
    <citation type="submission" date="2022-03" db="EMBL/GenBank/DDBJ databases">
        <authorList>
            <person name="Martin H S."/>
        </authorList>
    </citation>
    <scope>NUCLEOTIDE SEQUENCE</scope>
</reference>
<evidence type="ECO:0000256" key="1">
    <source>
        <dbReference type="SAM" id="MobiDB-lite"/>
    </source>
</evidence>
<feature type="compositionally biased region" description="Basic and acidic residues" evidence="1">
    <location>
        <begin position="194"/>
        <end position="215"/>
    </location>
</feature>
<feature type="compositionally biased region" description="Polar residues" evidence="1">
    <location>
        <begin position="34"/>
        <end position="44"/>
    </location>
</feature>
<dbReference type="Proteomes" id="UP000837857">
    <property type="component" value="Chromosome 1"/>
</dbReference>
<feature type="compositionally biased region" description="Basic residues" evidence="1">
    <location>
        <begin position="446"/>
        <end position="461"/>
    </location>
</feature>
<proteinExistence type="predicted"/>
<dbReference type="EMBL" id="OW152813">
    <property type="protein sequence ID" value="CAH2034287.1"/>
    <property type="molecule type" value="Genomic_DNA"/>
</dbReference>
<feature type="compositionally biased region" description="Polar residues" evidence="1">
    <location>
        <begin position="87"/>
        <end position="117"/>
    </location>
</feature>
<feature type="compositionally biased region" description="Low complexity" evidence="1">
    <location>
        <begin position="337"/>
        <end position="356"/>
    </location>
</feature>
<protein>
    <submittedName>
        <fullName evidence="2">Uncharacterized protein</fullName>
    </submittedName>
</protein>
<organism evidence="2 3">
    <name type="scientific">Iphiclides podalirius</name>
    <name type="common">scarce swallowtail</name>
    <dbReference type="NCBI Taxonomy" id="110791"/>
    <lineage>
        <taxon>Eukaryota</taxon>
        <taxon>Metazoa</taxon>
        <taxon>Ecdysozoa</taxon>
        <taxon>Arthropoda</taxon>
        <taxon>Hexapoda</taxon>
        <taxon>Insecta</taxon>
        <taxon>Pterygota</taxon>
        <taxon>Neoptera</taxon>
        <taxon>Endopterygota</taxon>
        <taxon>Lepidoptera</taxon>
        <taxon>Glossata</taxon>
        <taxon>Ditrysia</taxon>
        <taxon>Papilionoidea</taxon>
        <taxon>Papilionidae</taxon>
        <taxon>Papilioninae</taxon>
        <taxon>Iphiclides</taxon>
    </lineage>
</organism>
<gene>
    <name evidence="2" type="ORF">IPOD504_LOCUS63</name>
</gene>
<evidence type="ECO:0000313" key="2">
    <source>
        <dbReference type="EMBL" id="CAH2034287.1"/>
    </source>
</evidence>
<feature type="non-terminal residue" evidence="2">
    <location>
        <position position="1"/>
    </location>
</feature>
<keyword evidence="3" id="KW-1185">Reference proteome</keyword>
<sequence length="488" mass="52200">MNGGVNSTMEEPMEISLPASPTTKEQSTDEHSSENNCEISSGENRPSEEVIKQEPTDDNTQKSNEIENNDKILIREIPSLETEESSQENSINTLEENLCGNTSDSNTESLDSSQTKSVNNAMEKMDISVPPEEVVKEVQVDIEFEEDSLGSEISAEPLAEDTLSITSETFDEHADDESSQESYVNTLIQGIVLSRRDEKENDEHCPPARPHREGSSDGAGGVRATGGIGSVGVGGSVGSRVRPSVSESLVQLRRSSRAVKRKRYNDEGPSDAEMLSAGEQVRRGPRPTVASDATPKQMRAGQAGGSSNDPTGDGNTGEPETSAGSAPVAPGGSRIDSPTPGCSSASAPPSAPASQPNILPSLSDDMFVVEAPSFIVPYVYEKPAVRLFREFVDVLANQIQEQIARDAMNGNDEREEEMENQGTEERQDGGDGGVGGEGGARGARGGTRRTSKMRVRMKKTKEHNEGGAGMTMTTRLGTVRVVRIPMTK</sequence>
<feature type="compositionally biased region" description="Basic residues" evidence="1">
    <location>
        <begin position="254"/>
        <end position="263"/>
    </location>
</feature>